<feature type="compositionally biased region" description="Basic and acidic residues" evidence="1">
    <location>
        <begin position="61"/>
        <end position="73"/>
    </location>
</feature>
<evidence type="ECO:0000313" key="2">
    <source>
        <dbReference type="EMBL" id="CAA9320886.1"/>
    </source>
</evidence>
<gene>
    <name evidence="2" type="ORF">AVDCRST_MAG40-1457</name>
</gene>
<proteinExistence type="predicted"/>
<sequence length="323" mass="35048">VDIRFSADLPERRRRPLRPALGGRVPARTRRALVLLGLRLLHLPHRHAAGVAADAHQPGGDARRVDGGAGEHRGARRAGGPAARHRQDRRAAGTRDLRRRVRDHAGRRAHGDAHGLPVRAVLLHPAARLPGARPRAVQHPDVVVLHAVLRDRHLRAAARRARRRARQVEVGARGGARAHRVGRLDGPGDGEHHALALAPRAARPADRAPAHLRERHLLRHAALELARVDPHRHGGGARDARDRAAERVREPGEPEQLPARPVRGERRAPDRDLRAARAGVGRGAGDAGDGGAARDGAGQGRETSDERRAGSAPFVPRRGRRRL</sequence>
<accession>A0A6J4L2P3</accession>
<feature type="compositionally biased region" description="Gly residues" evidence="1">
    <location>
        <begin position="280"/>
        <end position="299"/>
    </location>
</feature>
<feature type="compositionally biased region" description="Basic and acidic residues" evidence="1">
    <location>
        <begin position="228"/>
        <end position="252"/>
    </location>
</feature>
<protein>
    <submittedName>
        <fullName evidence="2">Carotenoid biosynthesis protein</fullName>
    </submittedName>
</protein>
<feature type="region of interest" description="Disordered" evidence="1">
    <location>
        <begin position="228"/>
        <end position="323"/>
    </location>
</feature>
<dbReference type="AlphaFoldDB" id="A0A6J4L2P3"/>
<feature type="region of interest" description="Disordered" evidence="1">
    <location>
        <begin position="51"/>
        <end position="111"/>
    </location>
</feature>
<evidence type="ECO:0000256" key="1">
    <source>
        <dbReference type="SAM" id="MobiDB-lite"/>
    </source>
</evidence>
<reference evidence="2" key="1">
    <citation type="submission" date="2020-02" db="EMBL/GenBank/DDBJ databases">
        <authorList>
            <person name="Meier V. D."/>
        </authorList>
    </citation>
    <scope>NUCLEOTIDE SEQUENCE</scope>
    <source>
        <strain evidence="2">AVDCRST_MAG40</strain>
    </source>
</reference>
<feature type="non-terminal residue" evidence="2">
    <location>
        <position position="323"/>
    </location>
</feature>
<organism evidence="2">
    <name type="scientific">uncultured Gemmatimonadaceae bacterium</name>
    <dbReference type="NCBI Taxonomy" id="246130"/>
    <lineage>
        <taxon>Bacteria</taxon>
        <taxon>Pseudomonadati</taxon>
        <taxon>Gemmatimonadota</taxon>
        <taxon>Gemmatimonadia</taxon>
        <taxon>Gemmatimonadales</taxon>
        <taxon>Gemmatimonadaceae</taxon>
        <taxon>environmental samples</taxon>
    </lineage>
</organism>
<name>A0A6J4L2P3_9BACT</name>
<feature type="non-terminal residue" evidence="2">
    <location>
        <position position="1"/>
    </location>
</feature>
<dbReference type="EMBL" id="CADCTX010000461">
    <property type="protein sequence ID" value="CAA9320886.1"/>
    <property type="molecule type" value="Genomic_DNA"/>
</dbReference>
<feature type="region of interest" description="Disordered" evidence="1">
    <location>
        <begin position="165"/>
        <end position="188"/>
    </location>
</feature>
<feature type="compositionally biased region" description="Basic and acidic residues" evidence="1">
    <location>
        <begin position="262"/>
        <end position="275"/>
    </location>
</feature>